<evidence type="ECO:0000256" key="1">
    <source>
        <dbReference type="ARBA" id="ARBA00009437"/>
    </source>
</evidence>
<comment type="caution">
    <text evidence="6">The sequence shown here is derived from an EMBL/GenBank/DDBJ whole genome shotgun (WGS) entry which is preliminary data.</text>
</comment>
<protein>
    <submittedName>
        <fullName evidence="6">LysR family transcriptional regulator</fullName>
    </submittedName>
</protein>
<reference evidence="6 7" key="1">
    <citation type="submission" date="2020-11" db="EMBL/GenBank/DDBJ databases">
        <title>Fusibacter basophilias sp. nov.</title>
        <authorList>
            <person name="Qiu D."/>
        </authorList>
    </citation>
    <scope>NUCLEOTIDE SEQUENCE [LARGE SCALE GENOMIC DNA]</scope>
    <source>
        <strain evidence="6 7">Q10-2</strain>
    </source>
</reference>
<dbReference type="InterPro" id="IPR000847">
    <property type="entry name" value="LysR_HTH_N"/>
</dbReference>
<comment type="similarity">
    <text evidence="1">Belongs to the LysR transcriptional regulatory family.</text>
</comment>
<keyword evidence="3" id="KW-0238">DNA-binding</keyword>
<dbReference type="SUPFAM" id="SSF53850">
    <property type="entry name" value="Periplasmic binding protein-like II"/>
    <property type="match status" value="1"/>
</dbReference>
<keyword evidence="2" id="KW-0805">Transcription regulation</keyword>
<evidence type="ECO:0000313" key="7">
    <source>
        <dbReference type="Proteomes" id="UP000614200"/>
    </source>
</evidence>
<gene>
    <name evidence="6" type="ORF">ISU02_23050</name>
</gene>
<dbReference type="Proteomes" id="UP000614200">
    <property type="component" value="Unassembled WGS sequence"/>
</dbReference>
<dbReference type="InterPro" id="IPR036388">
    <property type="entry name" value="WH-like_DNA-bd_sf"/>
</dbReference>
<name>A0ABR9ZZW0_9FIRM</name>
<keyword evidence="7" id="KW-1185">Reference proteome</keyword>
<feature type="domain" description="HTH lysR-type" evidence="5">
    <location>
        <begin position="1"/>
        <end position="58"/>
    </location>
</feature>
<accession>A0ABR9ZZW0</accession>
<dbReference type="SUPFAM" id="SSF46785">
    <property type="entry name" value="Winged helix' DNA-binding domain"/>
    <property type="match status" value="1"/>
</dbReference>
<sequence>MNTEAYQTFVTLAKTLSFSKSAEQLNVVQSTVSSRIVELEKYLDQTLFNRSKRSVELTHAGRVFLPYAEKILKSEHVGIEKLKTMSLYEDKLKICNIGSIYRGKLAGIINEFYRKYPMYEIDIEFKISEIQVDMLLESEIDIGFLNRKPSSRKIEVRSYIDYEMILVAPIDYEIESTITREALAHIDLALISNDALIMEWFEEIMPGNYRPRLHINSSIQLREYIKRGYGCAFLQDFLVKEDIEAGRMKQIEIEGVKPLKLSSYIAINKSRANAKVVKRFLELLPELDAFKYNI</sequence>
<dbReference type="EMBL" id="JADKNH010000026">
    <property type="protein sequence ID" value="MBF4695987.1"/>
    <property type="molecule type" value="Genomic_DNA"/>
</dbReference>
<dbReference type="Pfam" id="PF00126">
    <property type="entry name" value="HTH_1"/>
    <property type="match status" value="1"/>
</dbReference>
<evidence type="ECO:0000259" key="5">
    <source>
        <dbReference type="PROSITE" id="PS50931"/>
    </source>
</evidence>
<dbReference type="PANTHER" id="PTHR30126:SF64">
    <property type="entry name" value="HTH-TYPE TRANSCRIPTIONAL REGULATOR CITR"/>
    <property type="match status" value="1"/>
</dbReference>
<organism evidence="6 7">
    <name type="scientific">Fusibacter ferrireducens</name>
    <dbReference type="NCBI Taxonomy" id="2785058"/>
    <lineage>
        <taxon>Bacteria</taxon>
        <taxon>Bacillati</taxon>
        <taxon>Bacillota</taxon>
        <taxon>Clostridia</taxon>
        <taxon>Eubacteriales</taxon>
        <taxon>Eubacteriales Family XII. Incertae Sedis</taxon>
        <taxon>Fusibacter</taxon>
    </lineage>
</organism>
<keyword evidence="4" id="KW-0804">Transcription</keyword>
<evidence type="ECO:0000256" key="3">
    <source>
        <dbReference type="ARBA" id="ARBA00023125"/>
    </source>
</evidence>
<dbReference type="PRINTS" id="PR00039">
    <property type="entry name" value="HTHLYSR"/>
</dbReference>
<dbReference type="Gene3D" id="1.10.10.10">
    <property type="entry name" value="Winged helix-like DNA-binding domain superfamily/Winged helix DNA-binding domain"/>
    <property type="match status" value="1"/>
</dbReference>
<dbReference type="InterPro" id="IPR036390">
    <property type="entry name" value="WH_DNA-bd_sf"/>
</dbReference>
<evidence type="ECO:0000256" key="2">
    <source>
        <dbReference type="ARBA" id="ARBA00023015"/>
    </source>
</evidence>
<dbReference type="Pfam" id="PF03466">
    <property type="entry name" value="LysR_substrate"/>
    <property type="match status" value="1"/>
</dbReference>
<proteinExistence type="inferred from homology"/>
<dbReference type="Gene3D" id="3.40.190.290">
    <property type="match status" value="1"/>
</dbReference>
<dbReference type="PANTHER" id="PTHR30126">
    <property type="entry name" value="HTH-TYPE TRANSCRIPTIONAL REGULATOR"/>
    <property type="match status" value="1"/>
</dbReference>
<evidence type="ECO:0000256" key="4">
    <source>
        <dbReference type="ARBA" id="ARBA00023163"/>
    </source>
</evidence>
<dbReference type="RefSeq" id="WP_194704221.1">
    <property type="nucleotide sequence ID" value="NZ_JADKNH010000026.1"/>
</dbReference>
<dbReference type="InterPro" id="IPR005119">
    <property type="entry name" value="LysR_subst-bd"/>
</dbReference>
<evidence type="ECO:0000313" key="6">
    <source>
        <dbReference type="EMBL" id="MBF4695987.1"/>
    </source>
</evidence>
<dbReference type="PROSITE" id="PS50931">
    <property type="entry name" value="HTH_LYSR"/>
    <property type="match status" value="1"/>
</dbReference>